<keyword evidence="3 11" id="KW-0378">Hydrolase</keyword>
<evidence type="ECO:0000259" key="12">
    <source>
        <dbReference type="PROSITE" id="PS51198"/>
    </source>
</evidence>
<evidence type="ECO:0000313" key="14">
    <source>
        <dbReference type="Proteomes" id="UP000637695"/>
    </source>
</evidence>
<comment type="similarity">
    <text evidence="1">Belongs to the helicase family. UvrD subfamily.</text>
</comment>
<evidence type="ECO:0000256" key="8">
    <source>
        <dbReference type="ARBA" id="ARBA00034617"/>
    </source>
</evidence>
<dbReference type="RefSeq" id="WP_188882748.1">
    <property type="nucleotide sequence ID" value="NZ_BMOY01000032.1"/>
</dbReference>
<reference evidence="13" key="2">
    <citation type="submission" date="2020-09" db="EMBL/GenBank/DDBJ databases">
        <authorList>
            <person name="Sun Q."/>
            <person name="Ohkuma M."/>
        </authorList>
    </citation>
    <scope>NUCLEOTIDE SEQUENCE</scope>
    <source>
        <strain evidence="13">JCM 18487</strain>
    </source>
</reference>
<name>A0A917KGE6_9BACL</name>
<dbReference type="GO" id="GO:0016787">
    <property type="term" value="F:hydrolase activity"/>
    <property type="evidence" value="ECO:0007669"/>
    <property type="project" value="UniProtKB-UniRule"/>
</dbReference>
<evidence type="ECO:0000256" key="3">
    <source>
        <dbReference type="ARBA" id="ARBA00022801"/>
    </source>
</evidence>
<dbReference type="AlphaFoldDB" id="A0A917KGE6"/>
<comment type="catalytic activity">
    <reaction evidence="8">
        <text>Couples ATP hydrolysis with the unwinding of duplex DNA by translocating in the 3'-5' direction.</text>
        <dbReference type="EC" id="5.6.2.4"/>
    </reaction>
</comment>
<dbReference type="PANTHER" id="PTHR11070">
    <property type="entry name" value="UVRD / RECB / PCRA DNA HELICASE FAMILY MEMBER"/>
    <property type="match status" value="1"/>
</dbReference>
<keyword evidence="5 11" id="KW-0067">ATP-binding</keyword>
<dbReference type="InterPro" id="IPR014017">
    <property type="entry name" value="DNA_helicase_UvrD-like_C"/>
</dbReference>
<evidence type="ECO:0000256" key="1">
    <source>
        <dbReference type="ARBA" id="ARBA00009922"/>
    </source>
</evidence>
<evidence type="ECO:0000256" key="9">
    <source>
        <dbReference type="ARBA" id="ARBA00034808"/>
    </source>
</evidence>
<dbReference type="Gene3D" id="1.10.10.160">
    <property type="match status" value="1"/>
</dbReference>
<dbReference type="SUPFAM" id="SSF52540">
    <property type="entry name" value="P-loop containing nucleoside triphosphate hydrolases"/>
    <property type="match status" value="1"/>
</dbReference>
<evidence type="ECO:0000256" key="6">
    <source>
        <dbReference type="ARBA" id="ARBA00023125"/>
    </source>
</evidence>
<dbReference type="CDD" id="cd17932">
    <property type="entry name" value="DEXQc_UvrD"/>
    <property type="match status" value="1"/>
</dbReference>
<evidence type="ECO:0000313" key="13">
    <source>
        <dbReference type="EMBL" id="GGJ10353.1"/>
    </source>
</evidence>
<keyword evidence="2 11" id="KW-0547">Nucleotide-binding</keyword>
<dbReference type="Pfam" id="PF13361">
    <property type="entry name" value="UvrD_C"/>
    <property type="match status" value="1"/>
</dbReference>
<comment type="catalytic activity">
    <reaction evidence="10">
        <text>ATP + H2O = ADP + phosphate + H(+)</text>
        <dbReference type="Rhea" id="RHEA:13065"/>
        <dbReference type="ChEBI" id="CHEBI:15377"/>
        <dbReference type="ChEBI" id="CHEBI:15378"/>
        <dbReference type="ChEBI" id="CHEBI:30616"/>
        <dbReference type="ChEBI" id="CHEBI:43474"/>
        <dbReference type="ChEBI" id="CHEBI:456216"/>
        <dbReference type="EC" id="5.6.2.4"/>
    </reaction>
</comment>
<evidence type="ECO:0000256" key="4">
    <source>
        <dbReference type="ARBA" id="ARBA00022806"/>
    </source>
</evidence>
<dbReference type="PROSITE" id="PS51198">
    <property type="entry name" value="UVRD_HELICASE_ATP_BIND"/>
    <property type="match status" value="1"/>
</dbReference>
<dbReference type="Proteomes" id="UP000637695">
    <property type="component" value="Unassembled WGS sequence"/>
</dbReference>
<dbReference type="EMBL" id="BMOY01000032">
    <property type="protein sequence ID" value="GGJ10353.1"/>
    <property type="molecule type" value="Genomic_DNA"/>
</dbReference>
<dbReference type="GO" id="GO:0005524">
    <property type="term" value="F:ATP binding"/>
    <property type="evidence" value="ECO:0007669"/>
    <property type="project" value="UniProtKB-UniRule"/>
</dbReference>
<evidence type="ECO:0000256" key="10">
    <source>
        <dbReference type="ARBA" id="ARBA00048988"/>
    </source>
</evidence>
<dbReference type="InterPro" id="IPR013986">
    <property type="entry name" value="DExx_box_DNA_helicase_dom_sf"/>
</dbReference>
<feature type="domain" description="UvrD-like helicase ATP-binding" evidence="12">
    <location>
        <begin position="3"/>
        <end position="270"/>
    </location>
</feature>
<dbReference type="GO" id="GO:0043138">
    <property type="term" value="F:3'-5' DNA helicase activity"/>
    <property type="evidence" value="ECO:0007669"/>
    <property type="project" value="UniProtKB-EC"/>
</dbReference>
<dbReference type="CDD" id="cd18807">
    <property type="entry name" value="SF1_C_UvrD"/>
    <property type="match status" value="1"/>
</dbReference>
<protein>
    <recommendedName>
        <fullName evidence="9">DNA 3'-5' helicase</fullName>
        <ecNumber evidence="9">5.6.2.4</ecNumber>
    </recommendedName>
</protein>
<gene>
    <name evidence="13" type="ORF">GCM10010885_19480</name>
</gene>
<evidence type="ECO:0000256" key="11">
    <source>
        <dbReference type="PROSITE-ProRule" id="PRU00560"/>
    </source>
</evidence>
<accession>A0A917KGE6</accession>
<dbReference type="EC" id="5.6.2.4" evidence="9"/>
<keyword evidence="7" id="KW-0413">Isomerase</keyword>
<dbReference type="Gene3D" id="3.40.50.300">
    <property type="entry name" value="P-loop containing nucleotide triphosphate hydrolases"/>
    <property type="match status" value="3"/>
</dbReference>
<dbReference type="InterPro" id="IPR027417">
    <property type="entry name" value="P-loop_NTPase"/>
</dbReference>
<dbReference type="InterPro" id="IPR014016">
    <property type="entry name" value="UvrD-like_ATP-bd"/>
</dbReference>
<dbReference type="GO" id="GO:0000725">
    <property type="term" value="P:recombinational repair"/>
    <property type="evidence" value="ECO:0007669"/>
    <property type="project" value="TreeGrafter"/>
</dbReference>
<organism evidence="13 14">
    <name type="scientific">Alicyclobacillus cellulosilyticus</name>
    <dbReference type="NCBI Taxonomy" id="1003997"/>
    <lineage>
        <taxon>Bacteria</taxon>
        <taxon>Bacillati</taxon>
        <taxon>Bacillota</taxon>
        <taxon>Bacilli</taxon>
        <taxon>Bacillales</taxon>
        <taxon>Alicyclobacillaceae</taxon>
        <taxon>Alicyclobacillus</taxon>
    </lineage>
</organism>
<comment type="caution">
    <text evidence="13">The sequence shown here is derived from an EMBL/GenBank/DDBJ whole genome shotgun (WGS) entry which is preliminary data.</text>
</comment>
<reference evidence="13" key="1">
    <citation type="journal article" date="2014" name="Int. J. Syst. Evol. Microbiol.">
        <title>Complete genome sequence of Corynebacterium casei LMG S-19264T (=DSM 44701T), isolated from a smear-ripened cheese.</title>
        <authorList>
            <consortium name="US DOE Joint Genome Institute (JGI-PGF)"/>
            <person name="Walter F."/>
            <person name="Albersmeier A."/>
            <person name="Kalinowski J."/>
            <person name="Ruckert C."/>
        </authorList>
    </citation>
    <scope>NUCLEOTIDE SEQUENCE</scope>
    <source>
        <strain evidence="13">JCM 18487</strain>
    </source>
</reference>
<keyword evidence="6" id="KW-0238">DNA-binding</keyword>
<evidence type="ECO:0000256" key="7">
    <source>
        <dbReference type="ARBA" id="ARBA00023235"/>
    </source>
</evidence>
<sequence>MRGQWTEAQWRVIHQPPGNTAVFATPGSGKTTTLVAHVAHVVQHRFVRSREVSVITFTREAAQDVGTRLRQLDLLQGRDALSLFIGTFHSRIFHLLLQSGRRVQVVLHAREQGLLLRQVLRSFGMPHAQTDIVRWIGWLSRLKSRWPLCTDGLPREVRRVVAAYERSKRRAARWDYDDILMMYCGLLHDRAVGPPPFRYLLVDEFQDTNTVQWQIIQAWHRMYDIPVFVVGDDDQAIYGFRGANPEWLLQFPQTMPCASVHVLDVNFRSGTEIIQCTQRLIRHNRQRIEKRVCAGVGHAGQVHCLRWRDEHAQAAGVVKPLQQSGVLGMTSAGQDILGEKVAVLARTRKQLAALWPWLAGTGVELRTFHDAKGKEWDEVHLIGCAFPNPYLFPAAGERNRRRLSGRLTGCDGLGADRFSDAGEEERRLFYVAMTRAKQRLFLHVPERMAGIPVQPLPYLRESGLWMEPGES</sequence>
<dbReference type="PANTHER" id="PTHR11070:SF2">
    <property type="entry name" value="ATP-DEPENDENT DNA HELICASE SRS2"/>
    <property type="match status" value="1"/>
</dbReference>
<dbReference type="InterPro" id="IPR000212">
    <property type="entry name" value="DNA_helicase_UvrD/REP"/>
</dbReference>
<dbReference type="Pfam" id="PF00580">
    <property type="entry name" value="UvrD-helicase"/>
    <property type="match status" value="1"/>
</dbReference>
<evidence type="ECO:0000256" key="2">
    <source>
        <dbReference type="ARBA" id="ARBA00022741"/>
    </source>
</evidence>
<keyword evidence="4 11" id="KW-0347">Helicase</keyword>
<proteinExistence type="inferred from homology"/>
<dbReference type="GO" id="GO:0003677">
    <property type="term" value="F:DNA binding"/>
    <property type="evidence" value="ECO:0007669"/>
    <property type="project" value="UniProtKB-KW"/>
</dbReference>
<evidence type="ECO:0000256" key="5">
    <source>
        <dbReference type="ARBA" id="ARBA00022840"/>
    </source>
</evidence>
<keyword evidence="14" id="KW-1185">Reference proteome</keyword>
<feature type="binding site" evidence="11">
    <location>
        <begin position="24"/>
        <end position="31"/>
    </location>
    <ligand>
        <name>ATP</name>
        <dbReference type="ChEBI" id="CHEBI:30616"/>
    </ligand>
</feature>